<dbReference type="Pfam" id="PF00388">
    <property type="entry name" value="PI-PLC-X"/>
    <property type="match status" value="1"/>
</dbReference>
<dbReference type="Gene3D" id="3.20.20.190">
    <property type="entry name" value="Phosphatidylinositol (PI) phosphodiesterase"/>
    <property type="match status" value="2"/>
</dbReference>
<reference evidence="4" key="1">
    <citation type="submission" date="2023-06" db="EMBL/GenBank/DDBJ databases">
        <authorList>
            <person name="Noh H."/>
        </authorList>
    </citation>
    <scope>NUCLEOTIDE SEQUENCE</scope>
    <source>
        <strain evidence="4">DUCC20226</strain>
    </source>
</reference>
<dbReference type="InterPro" id="IPR000909">
    <property type="entry name" value="PLipase_C_PInositol-sp_X_dom"/>
</dbReference>
<dbReference type="SUPFAM" id="SSF49562">
    <property type="entry name" value="C2 domain (Calcium/lipid-binding domain, CaLB)"/>
    <property type="match status" value="1"/>
</dbReference>
<comment type="catalytic activity">
    <reaction evidence="1">
        <text>a 1,2-diacyl-sn-glycero-3-phospho-(1D-myo-inositol-4,5-bisphosphate) + H2O = 1D-myo-inositol 1,4,5-trisphosphate + a 1,2-diacyl-sn-glycerol + H(+)</text>
        <dbReference type="Rhea" id="RHEA:33179"/>
        <dbReference type="ChEBI" id="CHEBI:15377"/>
        <dbReference type="ChEBI" id="CHEBI:15378"/>
        <dbReference type="ChEBI" id="CHEBI:17815"/>
        <dbReference type="ChEBI" id="CHEBI:58456"/>
        <dbReference type="ChEBI" id="CHEBI:203600"/>
        <dbReference type="EC" id="3.1.4.11"/>
    </reaction>
</comment>
<dbReference type="InterPro" id="IPR035892">
    <property type="entry name" value="C2_domain_sf"/>
</dbReference>
<evidence type="ECO:0000313" key="5">
    <source>
        <dbReference type="Proteomes" id="UP001265746"/>
    </source>
</evidence>
<protein>
    <recommendedName>
        <fullName evidence="1">Phosphoinositide phospholipase C</fullName>
        <ecNumber evidence="1">3.1.4.11</ecNumber>
    </recommendedName>
</protein>
<evidence type="ECO:0000313" key="4">
    <source>
        <dbReference type="EMBL" id="KAK2600673.1"/>
    </source>
</evidence>
<evidence type="ECO:0000256" key="2">
    <source>
        <dbReference type="SAM" id="MobiDB-lite"/>
    </source>
</evidence>
<proteinExistence type="predicted"/>
<dbReference type="GO" id="GO:0048015">
    <property type="term" value="P:phosphatidylinositol-mediated signaling"/>
    <property type="evidence" value="ECO:0007669"/>
    <property type="project" value="TreeGrafter"/>
</dbReference>
<feature type="compositionally biased region" description="Basic and acidic residues" evidence="2">
    <location>
        <begin position="367"/>
        <end position="379"/>
    </location>
</feature>
<name>A0AAD9W1K2_PHOAM</name>
<dbReference type="GO" id="GO:0016042">
    <property type="term" value="P:lipid catabolic process"/>
    <property type="evidence" value="ECO:0007669"/>
    <property type="project" value="UniProtKB-KW"/>
</dbReference>
<dbReference type="Proteomes" id="UP001265746">
    <property type="component" value="Unassembled WGS sequence"/>
</dbReference>
<feature type="compositionally biased region" description="Low complexity" evidence="2">
    <location>
        <begin position="324"/>
        <end position="343"/>
    </location>
</feature>
<dbReference type="InterPro" id="IPR001192">
    <property type="entry name" value="PI-PLC_fam"/>
</dbReference>
<dbReference type="GO" id="GO:0004435">
    <property type="term" value="F:phosphatidylinositol-4,5-bisphosphate phospholipase C activity"/>
    <property type="evidence" value="ECO:0007669"/>
    <property type="project" value="UniProtKB-EC"/>
</dbReference>
<dbReference type="Gene3D" id="2.60.40.150">
    <property type="entry name" value="C2 domain"/>
    <property type="match status" value="1"/>
</dbReference>
<evidence type="ECO:0000256" key="1">
    <source>
        <dbReference type="RuleBase" id="RU361133"/>
    </source>
</evidence>
<dbReference type="EMBL" id="JAUJFL010000006">
    <property type="protein sequence ID" value="KAK2600672.1"/>
    <property type="molecule type" value="Genomic_DNA"/>
</dbReference>
<dbReference type="Pfam" id="PF00387">
    <property type="entry name" value="PI-PLC-Y"/>
    <property type="match status" value="1"/>
</dbReference>
<keyword evidence="1" id="KW-0442">Lipid degradation</keyword>
<comment type="caution">
    <text evidence="4">The sequence shown here is derived from an EMBL/GenBank/DDBJ whole genome shotgun (WGS) entry which is preliminary data.</text>
</comment>
<keyword evidence="1" id="KW-0443">Lipid metabolism</keyword>
<dbReference type="GO" id="GO:0051209">
    <property type="term" value="P:release of sequestered calcium ion into cytosol"/>
    <property type="evidence" value="ECO:0007669"/>
    <property type="project" value="TreeGrafter"/>
</dbReference>
<sequence length="833" mass="93126">MWPYRGARATARIENGTAARVGGPTPSPKFGAHTAWKHFFQMVALGGGPGPHQRQIAGQHQHSKSEQLKTDLDDDTTTATFSDDFCAASPIDDLRAAPFSLNYNPDLPLLKDSTHRHIERIFTSLRGREGDYITREKLEEFLVETQGGLVRPLEKERYSLGDFVYVWLHDYSVALKPAAKKDLSKPITNYFISSSHNTYIGLGNQLSGEVSADAYRTVLEGDCRCVEIDVWNGEGYTERPRTPTPSRSKSPSREVHKHKRNPSTLSTSSIHSLPAAAQSFADKIDQKWHELSGRKHDRKNSSKLSLASASLSSLHLALPAASHSSTSLDPADLLDPNDLSPPLRHVRSAEGLRLKAQSNSRSRSRSRSREPRSHRIEPEVTHAHTVQGLGDLGLAKRIPLREVCRVIKESAFKTNKLPLVISLECHATGEQQDMIVEIMKQEWGDYLLDEPLQECDPSVRQPRLEELKEKILVKVKKAAPTGLTLLKGGSQLTVPTSTWHDEDGSASEDERLTISGETRTETGELAQVVKASKSLIRETLGKLAIYTHSEHYKDFSAPAAKSLSHIFSIDEYKILKLHQSKHREMFTHNRDFFMRAYPHSTRVSSTNLDPSIYWRKGVQMVALNWQRAHVDEAIMLNSAMFESEQGWVLKPQGYLGSDDTTSQADAGQHRALIFRVTILAGQLLPLPGEPDDTGSNASTVSSVSTSDGTAFQPLVKCELHVETPEERSEKKAIKSGLVQDGQYKMQTRSSETENPDWGMGQELKFPRIDRVVEELSFVRFKIEDEGLVKDKLAAWACIRLDRLQPGYRFIDLKDAHGRPSAGKLLVNIEKKLR</sequence>
<accession>A0AAD9W1K2</accession>
<dbReference type="InterPro" id="IPR001711">
    <property type="entry name" value="PLipase_C_Pinositol-sp_Y"/>
</dbReference>
<dbReference type="SMART" id="SM00149">
    <property type="entry name" value="PLCYc"/>
    <property type="match status" value="1"/>
</dbReference>
<keyword evidence="5" id="KW-1185">Reference proteome</keyword>
<feature type="region of interest" description="Disordered" evidence="2">
    <location>
        <begin position="235"/>
        <end position="270"/>
    </location>
</feature>
<keyword evidence="1" id="KW-0378">Hydrolase</keyword>
<feature type="region of interest" description="Disordered" evidence="2">
    <location>
        <begin position="324"/>
        <end position="379"/>
    </location>
</feature>
<dbReference type="AlphaFoldDB" id="A0AAD9W1K2"/>
<dbReference type="CDD" id="cd00275">
    <property type="entry name" value="C2_PLC_like"/>
    <property type="match status" value="1"/>
</dbReference>
<feature type="domain" description="PI-PLC Y-box" evidence="3">
    <location>
        <begin position="540"/>
        <end position="652"/>
    </location>
</feature>
<dbReference type="PANTHER" id="PTHR10336">
    <property type="entry name" value="PHOSPHOINOSITIDE-SPECIFIC PHOSPHOLIPASE C FAMILY PROTEIN"/>
    <property type="match status" value="1"/>
</dbReference>
<dbReference type="InterPro" id="IPR017946">
    <property type="entry name" value="PLC-like_Pdiesterase_TIM-brl"/>
</dbReference>
<dbReference type="EC" id="3.1.4.11" evidence="1"/>
<evidence type="ECO:0000259" key="3">
    <source>
        <dbReference type="PROSITE" id="PS50008"/>
    </source>
</evidence>
<dbReference type="SMART" id="SM00148">
    <property type="entry name" value="PLCXc"/>
    <property type="match status" value="1"/>
</dbReference>
<feature type="region of interest" description="Disordered" evidence="2">
    <location>
        <begin position="47"/>
        <end position="68"/>
    </location>
</feature>
<dbReference type="EMBL" id="JAUJFL010000006">
    <property type="protein sequence ID" value="KAK2600673.1"/>
    <property type="molecule type" value="Genomic_DNA"/>
</dbReference>
<gene>
    <name evidence="4" type="ORF">N8I77_010191</name>
</gene>
<organism evidence="4 5">
    <name type="scientific">Phomopsis amygdali</name>
    <name type="common">Fusicoccum amygdali</name>
    <dbReference type="NCBI Taxonomy" id="1214568"/>
    <lineage>
        <taxon>Eukaryota</taxon>
        <taxon>Fungi</taxon>
        <taxon>Dikarya</taxon>
        <taxon>Ascomycota</taxon>
        <taxon>Pezizomycotina</taxon>
        <taxon>Sordariomycetes</taxon>
        <taxon>Sordariomycetidae</taxon>
        <taxon>Diaporthales</taxon>
        <taxon>Diaporthaceae</taxon>
        <taxon>Diaporthe</taxon>
    </lineage>
</organism>
<dbReference type="PANTHER" id="PTHR10336:SF82">
    <property type="entry name" value="PHOSPHOINOSITIDE PHOSPHOLIPASE C"/>
    <property type="match status" value="1"/>
</dbReference>
<dbReference type="PROSITE" id="PS50008">
    <property type="entry name" value="PIPLC_Y_DOMAIN"/>
    <property type="match status" value="1"/>
</dbReference>
<dbReference type="PROSITE" id="PS50007">
    <property type="entry name" value="PIPLC_X_DOMAIN"/>
    <property type="match status" value="1"/>
</dbReference>
<dbReference type="PRINTS" id="PR00390">
    <property type="entry name" value="PHPHLIPASEC"/>
</dbReference>
<dbReference type="SUPFAM" id="SSF51695">
    <property type="entry name" value="PLC-like phosphodiesterases"/>
    <property type="match status" value="1"/>
</dbReference>